<dbReference type="CDD" id="cd00143">
    <property type="entry name" value="PP2Cc"/>
    <property type="match status" value="1"/>
</dbReference>
<feature type="domain" description="PPM-type phosphatase" evidence="1">
    <location>
        <begin position="4"/>
        <end position="249"/>
    </location>
</feature>
<name>A0AAE3Y4I7_VARPD</name>
<dbReference type="InterPro" id="IPR036457">
    <property type="entry name" value="PPM-type-like_dom_sf"/>
</dbReference>
<accession>A0AAE3Y4I7</accession>
<comment type="caution">
    <text evidence="2">The sequence shown here is derived from an EMBL/GenBank/DDBJ whole genome shotgun (WGS) entry which is preliminary data.</text>
</comment>
<dbReference type="Proteomes" id="UP001184828">
    <property type="component" value="Unassembled WGS sequence"/>
</dbReference>
<evidence type="ECO:0000259" key="1">
    <source>
        <dbReference type="PROSITE" id="PS51746"/>
    </source>
</evidence>
<dbReference type="InterPro" id="IPR001932">
    <property type="entry name" value="PPM-type_phosphatase-like_dom"/>
</dbReference>
<gene>
    <name evidence="2" type="ORF">J2738_005396</name>
</gene>
<dbReference type="RefSeq" id="WP_209503416.1">
    <property type="nucleotide sequence ID" value="NZ_JAUSRU010000012.1"/>
</dbReference>
<dbReference type="Gene3D" id="3.60.40.10">
    <property type="entry name" value="PPM-type phosphatase domain"/>
    <property type="match status" value="1"/>
</dbReference>
<dbReference type="Pfam" id="PF13672">
    <property type="entry name" value="PP2C_2"/>
    <property type="match status" value="1"/>
</dbReference>
<reference evidence="2" key="1">
    <citation type="submission" date="2023-07" db="EMBL/GenBank/DDBJ databases">
        <title>Sorghum-associated microbial communities from plants grown in Nebraska, USA.</title>
        <authorList>
            <person name="Schachtman D."/>
        </authorList>
    </citation>
    <scope>NUCLEOTIDE SEQUENCE</scope>
    <source>
        <strain evidence="2">DS2114</strain>
    </source>
</reference>
<dbReference type="PROSITE" id="PS51746">
    <property type="entry name" value="PPM_2"/>
    <property type="match status" value="1"/>
</dbReference>
<organism evidence="2 3">
    <name type="scientific">Variovorax paradoxus</name>
    <dbReference type="NCBI Taxonomy" id="34073"/>
    <lineage>
        <taxon>Bacteria</taxon>
        <taxon>Pseudomonadati</taxon>
        <taxon>Pseudomonadota</taxon>
        <taxon>Betaproteobacteria</taxon>
        <taxon>Burkholderiales</taxon>
        <taxon>Comamonadaceae</taxon>
        <taxon>Variovorax</taxon>
    </lineage>
</organism>
<protein>
    <submittedName>
        <fullName evidence="2">Serine/threonine protein phosphatase PrpC</fullName>
    </submittedName>
</protein>
<dbReference type="EMBL" id="JAVDQZ010000009">
    <property type="protein sequence ID" value="MDR6429231.1"/>
    <property type="molecule type" value="Genomic_DNA"/>
</dbReference>
<evidence type="ECO:0000313" key="2">
    <source>
        <dbReference type="EMBL" id="MDR6429231.1"/>
    </source>
</evidence>
<dbReference type="SMART" id="SM00332">
    <property type="entry name" value="PP2Cc"/>
    <property type="match status" value="1"/>
</dbReference>
<dbReference type="SUPFAM" id="SSF81606">
    <property type="entry name" value="PP2C-like"/>
    <property type="match status" value="1"/>
</dbReference>
<sequence>MTQGFRLAAATGLHKGDRPYQQDQVLMMSHPRVPGCMLGIIADGMGGRSGGRKASDQVLMTARQLFTRYHPDRDSSAAVLRQLLEDAHTVIKLTALSSEQEPHSTLAAFLMNPRGDCAWIHAGDSRIYHFQNGELVRRTRDHSYVQVLIDRGEITEAEANVHPKGNILLGCLGMTTTPPPVEPHYIPAMQPGDLLMACSDGLWHYFSPEELASVLYAEPPREAVEILVGEARRRARGTGDNISIVVLKLEALPQD</sequence>
<dbReference type="AlphaFoldDB" id="A0AAE3Y4I7"/>
<proteinExistence type="predicted"/>
<evidence type="ECO:0000313" key="3">
    <source>
        <dbReference type="Proteomes" id="UP001184828"/>
    </source>
</evidence>
<dbReference type="SMART" id="SM00331">
    <property type="entry name" value="PP2C_SIG"/>
    <property type="match status" value="1"/>
</dbReference>